<evidence type="ECO:0000256" key="4">
    <source>
        <dbReference type="ARBA" id="ARBA00023315"/>
    </source>
</evidence>
<keyword evidence="3" id="KW-0677">Repeat</keyword>
<feature type="site" description="Increases basicity of active site His" evidence="5">
    <location>
        <position position="140"/>
    </location>
</feature>
<organism evidence="8 9">
    <name type="scientific">Algimonas arctica</name>
    <dbReference type="NCBI Taxonomy" id="1479486"/>
    <lineage>
        <taxon>Bacteria</taxon>
        <taxon>Pseudomonadati</taxon>
        <taxon>Pseudomonadota</taxon>
        <taxon>Alphaproteobacteria</taxon>
        <taxon>Maricaulales</taxon>
        <taxon>Robiginitomaculaceae</taxon>
        <taxon>Algimonas</taxon>
    </lineage>
</organism>
<evidence type="ECO:0000256" key="1">
    <source>
        <dbReference type="ARBA" id="ARBA00007274"/>
    </source>
</evidence>
<dbReference type="InterPro" id="IPR011004">
    <property type="entry name" value="Trimer_LpxA-like_sf"/>
</dbReference>
<dbReference type="Gene3D" id="2.160.10.10">
    <property type="entry name" value="Hexapeptide repeat proteins"/>
    <property type="match status" value="2"/>
</dbReference>
<dbReference type="NCBIfam" id="TIGR03570">
    <property type="entry name" value="NeuD_NnaD"/>
    <property type="match status" value="1"/>
</dbReference>
<name>A0A8J3G125_9PROT</name>
<dbReference type="InterPro" id="IPR001451">
    <property type="entry name" value="Hexapep"/>
</dbReference>
<comment type="similarity">
    <text evidence="1">Belongs to the transferase hexapeptide repeat family.</text>
</comment>
<keyword evidence="4" id="KW-0012">Acyltransferase</keyword>
<sequence length="235" mass="24756">MSLKILLWGTGSQARLIAAMIKEQQLGEIVGVFDEASDDIFPETGHIPLQTVEELHALVQQVTHFSIGVGGHYGFARHMIANTLRRQGLTGLDVIHSTAYLDPSCELGDGLLVMPSVTVNKFVEIGPDTTLNTGATIDHESRIGAGCHIMGAAALAGRVTIEDFVTIGTNATILPDVTIGRGAYVGAGAVVTRDVGENMVVAGVPAKPIKEASHPVRDAILTALDTQSSETRPLT</sequence>
<dbReference type="RefSeq" id="WP_189495093.1">
    <property type="nucleotide sequence ID" value="NZ_BMZH01000002.1"/>
</dbReference>
<dbReference type="Pfam" id="PF17836">
    <property type="entry name" value="PglD_N"/>
    <property type="match status" value="1"/>
</dbReference>
<evidence type="ECO:0000256" key="2">
    <source>
        <dbReference type="ARBA" id="ARBA00022679"/>
    </source>
</evidence>
<accession>A0A8J3G125</accession>
<evidence type="ECO:0000313" key="8">
    <source>
        <dbReference type="EMBL" id="GHA84832.1"/>
    </source>
</evidence>
<dbReference type="InterPro" id="IPR050179">
    <property type="entry name" value="Trans_hexapeptide_repeat"/>
</dbReference>
<feature type="binding site" evidence="6">
    <location>
        <position position="148"/>
    </location>
    <ligand>
        <name>acetyl-CoA</name>
        <dbReference type="ChEBI" id="CHEBI:57288"/>
    </ligand>
</feature>
<keyword evidence="9" id="KW-1185">Reference proteome</keyword>
<proteinExistence type="inferred from homology"/>
<protein>
    <recommendedName>
        <fullName evidence="7">PglD N-terminal domain-containing protein</fullName>
    </recommendedName>
</protein>
<feature type="active site" description="Proton acceptor" evidence="5">
    <location>
        <position position="139"/>
    </location>
</feature>
<evidence type="ECO:0000256" key="3">
    <source>
        <dbReference type="ARBA" id="ARBA00022737"/>
    </source>
</evidence>
<dbReference type="PANTHER" id="PTHR43300">
    <property type="entry name" value="ACETYLTRANSFERASE"/>
    <property type="match status" value="1"/>
</dbReference>
<reference evidence="8" key="2">
    <citation type="submission" date="2020-09" db="EMBL/GenBank/DDBJ databases">
        <authorList>
            <person name="Sun Q."/>
            <person name="Kim S."/>
        </authorList>
    </citation>
    <scope>NUCLEOTIDE SEQUENCE</scope>
    <source>
        <strain evidence="8">KCTC 32513</strain>
    </source>
</reference>
<dbReference type="AlphaFoldDB" id="A0A8J3G125"/>
<evidence type="ECO:0000256" key="6">
    <source>
        <dbReference type="PIRSR" id="PIRSR620019-2"/>
    </source>
</evidence>
<dbReference type="EMBL" id="BMZH01000002">
    <property type="protein sequence ID" value="GHA84832.1"/>
    <property type="molecule type" value="Genomic_DNA"/>
</dbReference>
<keyword evidence="2" id="KW-0808">Transferase</keyword>
<comment type="caution">
    <text evidence="8">The sequence shown here is derived from an EMBL/GenBank/DDBJ whole genome shotgun (WGS) entry which is preliminary data.</text>
</comment>
<dbReference type="PANTHER" id="PTHR43300:SF7">
    <property type="entry name" value="UDP-N-ACETYLBACILLOSAMINE N-ACETYLTRANSFERASE"/>
    <property type="match status" value="1"/>
</dbReference>
<dbReference type="CDD" id="cd03360">
    <property type="entry name" value="LbH_AT_putative"/>
    <property type="match status" value="1"/>
</dbReference>
<dbReference type="Proteomes" id="UP000634004">
    <property type="component" value="Unassembled WGS sequence"/>
</dbReference>
<dbReference type="PROSITE" id="PS00101">
    <property type="entry name" value="HEXAPEP_TRANSFERASES"/>
    <property type="match status" value="1"/>
</dbReference>
<dbReference type="GO" id="GO:0016746">
    <property type="term" value="F:acyltransferase activity"/>
    <property type="evidence" value="ECO:0007669"/>
    <property type="project" value="UniProtKB-KW"/>
</dbReference>
<evidence type="ECO:0000256" key="5">
    <source>
        <dbReference type="PIRSR" id="PIRSR620019-1"/>
    </source>
</evidence>
<feature type="domain" description="PglD N-terminal" evidence="7">
    <location>
        <begin position="4"/>
        <end position="71"/>
    </location>
</feature>
<gene>
    <name evidence="8" type="ORF">GCM10009069_04940</name>
</gene>
<dbReference type="InterPro" id="IPR018357">
    <property type="entry name" value="Hexapep_transf_CS"/>
</dbReference>
<dbReference type="InterPro" id="IPR020019">
    <property type="entry name" value="AcTrfase_PglD-like"/>
</dbReference>
<reference evidence="8" key="1">
    <citation type="journal article" date="2014" name="Int. J. Syst. Evol. Microbiol.">
        <title>Complete genome sequence of Corynebacterium casei LMG S-19264T (=DSM 44701T), isolated from a smear-ripened cheese.</title>
        <authorList>
            <consortium name="US DOE Joint Genome Institute (JGI-PGF)"/>
            <person name="Walter F."/>
            <person name="Albersmeier A."/>
            <person name="Kalinowski J."/>
            <person name="Ruckert C."/>
        </authorList>
    </citation>
    <scope>NUCLEOTIDE SEQUENCE</scope>
    <source>
        <strain evidence="8">KCTC 32513</strain>
    </source>
</reference>
<evidence type="ECO:0000259" key="7">
    <source>
        <dbReference type="Pfam" id="PF17836"/>
    </source>
</evidence>
<dbReference type="Pfam" id="PF00132">
    <property type="entry name" value="Hexapep"/>
    <property type="match status" value="1"/>
</dbReference>
<dbReference type="InterPro" id="IPR041561">
    <property type="entry name" value="PglD_N"/>
</dbReference>
<feature type="binding site" evidence="6">
    <location>
        <position position="70"/>
    </location>
    <ligand>
        <name>substrate</name>
    </ligand>
</feature>
<dbReference type="SUPFAM" id="SSF51161">
    <property type="entry name" value="Trimeric LpxA-like enzymes"/>
    <property type="match status" value="1"/>
</dbReference>
<evidence type="ECO:0000313" key="9">
    <source>
        <dbReference type="Proteomes" id="UP000634004"/>
    </source>
</evidence>